<dbReference type="AlphaFoldDB" id="A0A450XWN2"/>
<organism evidence="2">
    <name type="scientific">Candidatus Kentrum sp. MB</name>
    <dbReference type="NCBI Taxonomy" id="2138164"/>
    <lineage>
        <taxon>Bacteria</taxon>
        <taxon>Pseudomonadati</taxon>
        <taxon>Pseudomonadota</taxon>
        <taxon>Gammaproteobacteria</taxon>
        <taxon>Candidatus Kentrum</taxon>
    </lineage>
</organism>
<dbReference type="EMBL" id="CAADFO010000049">
    <property type="protein sequence ID" value="VFK29453.1"/>
    <property type="molecule type" value="Genomic_DNA"/>
</dbReference>
<gene>
    <name evidence="1" type="ORF">BECKMB1821G_GA0114241_104917</name>
    <name evidence="3" type="ORF">BECKMB1821H_GA0114242_105017</name>
    <name evidence="2" type="ORF">BECKMB1821I_GA0114274_105117</name>
</gene>
<proteinExistence type="predicted"/>
<dbReference type="EMBL" id="CAADGH010000050">
    <property type="protein sequence ID" value="VFK76301.1"/>
    <property type="molecule type" value="Genomic_DNA"/>
</dbReference>
<protein>
    <submittedName>
        <fullName evidence="2">Uncharacterized protein</fullName>
    </submittedName>
</protein>
<evidence type="ECO:0000313" key="2">
    <source>
        <dbReference type="EMBL" id="VFK33683.1"/>
    </source>
</evidence>
<evidence type="ECO:0000313" key="3">
    <source>
        <dbReference type="EMBL" id="VFK76301.1"/>
    </source>
</evidence>
<evidence type="ECO:0000313" key="1">
    <source>
        <dbReference type="EMBL" id="VFK29453.1"/>
    </source>
</evidence>
<accession>A0A450XWN2</accession>
<dbReference type="EMBL" id="CAADFQ010000051">
    <property type="protein sequence ID" value="VFK33683.1"/>
    <property type="molecule type" value="Genomic_DNA"/>
</dbReference>
<reference evidence="2" key="1">
    <citation type="submission" date="2019-02" db="EMBL/GenBank/DDBJ databases">
        <authorList>
            <person name="Gruber-Vodicka R. H."/>
            <person name="Seah K. B. B."/>
        </authorList>
    </citation>
    <scope>NUCLEOTIDE SEQUENCE</scope>
    <source>
        <strain evidence="1">BECK_BZ197</strain>
        <strain evidence="3">BECK_BZ198</strain>
        <strain evidence="2">BECK_BZ199</strain>
    </source>
</reference>
<sequence length="50" mass="5827">MEVEGRNAGFAMAWIERIVLLDDLVAKQIDIAARWIFNCVRVDQLCYRVD</sequence>
<name>A0A450XWN2_9GAMM</name>